<evidence type="ECO:0000256" key="1">
    <source>
        <dbReference type="SAM" id="Phobius"/>
    </source>
</evidence>
<gene>
    <name evidence="2" type="ORF">ACFSNB_02120</name>
</gene>
<dbReference type="Proteomes" id="UP001597296">
    <property type="component" value="Unassembled WGS sequence"/>
</dbReference>
<dbReference type="Gene3D" id="3.30.70.1430">
    <property type="entry name" value="Multidrug efflux transporter AcrB pore domain"/>
    <property type="match status" value="2"/>
</dbReference>
<feature type="transmembrane region" description="Helical" evidence="1">
    <location>
        <begin position="845"/>
        <end position="864"/>
    </location>
</feature>
<keyword evidence="1" id="KW-0812">Transmembrane</keyword>
<dbReference type="PANTHER" id="PTHR32063">
    <property type="match status" value="1"/>
</dbReference>
<dbReference type="SUPFAM" id="SSF82693">
    <property type="entry name" value="Multidrug efflux transporter AcrB pore domain, PN1, PN2, PC1 and PC2 subdomains"/>
    <property type="match status" value="3"/>
</dbReference>
<protein>
    <submittedName>
        <fullName evidence="2">Efflux RND transporter permease subunit</fullName>
    </submittedName>
</protein>
<sequence>MRFTDLFIRRPILSVVVSLLILLAGASALFSLPVRQYPNLQSATISVTTSFPGATQDVMQGFVTTPIAQSIATASGIEYLTSTSTMGRSQVKAKLVINADADRAMTEILAKVQQVKYRLPEGAYDPVIDKVTDGASAVQYISFTGDSLTIPQITDFATRVAQPLFTSVRGVASAEIVGGQTLAMRVWLDPVRLAARGLSAGDVAAALRANNVQAAPGQLKDGATVTNITASTDITDIEAFRTMVIKTGADGLVRLGDVATLELGGQNYNSGARASGRKAVFIALTPTPDGNPLEIVRAATSLIPQIQKSAPPGLVVASTFDVAHFVNASIDEVQETLVAAVVIVVVVIFLFLGSPRAVVIPVITIPLSLIGSAALMLVFGFSLNLLTLLAMVLAIGLVVDDAIVVVENIHRHIEAGLTPVEASLVGAREIVGAVIAMTITLAAVYAPIGLMGGLTGSLFREFAFTLAGSVVVSGVIALTLSPMMSSQLLSRKVAEGRLSKAVEHRFERLASGYGRILDWTLSMRPVVLLVAVSMLGAIVVLFLGARRELAPQEDQGYVFTSVRAPQYASIDYTSAATREIDRIFMALPEFSSSWFVDGTDGQNRAFGGVVLTEWSERTRSSTDIQRLLYGKTASVHGAAVTPFQPMALPASSGGLPFQMVLRSAADFDLLYRDMEALKAAAWRSGLFVFVDSDLAFDSPSARVSIDAAKAGMLGITMREIADTLATLVGENYVNRFNFHDRSYDVIPQVAEQDRLSPETLGRFYLHAQSGAMIPLATLIKVDVVPQANRLPQFNQMNAATLSGVLRPGVTMGQAVAAMEAVPRGPGITVDWLGDSRQYVQEGSRLTVSFGFALIVIFLVLAAQYESFRDPLVILVTVPLAVCGALLPLYLGFTTLNIYTQIGLVTLIGLISKHGILMVAFANQIQHAEGLDRRAAIVKSAKVRMRPVLMTTAAMVAGLVPLLFAGGAGAASRFAIGIVVVMGMLIGTLFTLFVLPTFYSLIARDHRPEPSGLSARDPDGAAAPPSSLARRIAGYTATGAEG</sequence>
<keyword evidence="1" id="KW-0472">Membrane</keyword>
<dbReference type="PRINTS" id="PR00702">
    <property type="entry name" value="ACRIFLAVINRP"/>
</dbReference>
<proteinExistence type="predicted"/>
<feature type="transmembrane region" description="Helical" evidence="1">
    <location>
        <begin position="973"/>
        <end position="998"/>
    </location>
</feature>
<name>A0ABW5C6W5_9PROT</name>
<dbReference type="Gene3D" id="3.30.2090.10">
    <property type="entry name" value="Multidrug efflux transporter AcrB TolC docking domain, DN and DC subdomains"/>
    <property type="match status" value="2"/>
</dbReference>
<dbReference type="InterPro" id="IPR001036">
    <property type="entry name" value="Acrflvin-R"/>
</dbReference>
<feature type="transmembrane region" description="Helical" evidence="1">
    <location>
        <begin position="462"/>
        <end position="481"/>
    </location>
</feature>
<accession>A0ABW5C6W5</accession>
<dbReference type="Gene3D" id="3.30.70.1320">
    <property type="entry name" value="Multidrug efflux transporter AcrB pore domain like"/>
    <property type="match status" value="1"/>
</dbReference>
<comment type="caution">
    <text evidence="2">The sequence shown here is derived from an EMBL/GenBank/DDBJ whole genome shotgun (WGS) entry which is preliminary data.</text>
</comment>
<feature type="transmembrane region" description="Helical" evidence="1">
    <location>
        <begin position="430"/>
        <end position="450"/>
    </location>
</feature>
<evidence type="ECO:0000313" key="3">
    <source>
        <dbReference type="Proteomes" id="UP001597296"/>
    </source>
</evidence>
<feature type="transmembrane region" description="Helical" evidence="1">
    <location>
        <begin position="526"/>
        <end position="545"/>
    </location>
</feature>
<dbReference type="Pfam" id="PF00873">
    <property type="entry name" value="ACR_tran"/>
    <property type="match status" value="1"/>
</dbReference>
<keyword evidence="3" id="KW-1185">Reference proteome</keyword>
<feature type="transmembrane region" description="Helical" evidence="1">
    <location>
        <begin position="336"/>
        <end position="352"/>
    </location>
</feature>
<dbReference type="InterPro" id="IPR027463">
    <property type="entry name" value="AcrB_DN_DC_subdom"/>
</dbReference>
<dbReference type="Gene3D" id="1.20.1640.10">
    <property type="entry name" value="Multidrug efflux transporter AcrB transmembrane domain"/>
    <property type="match status" value="2"/>
</dbReference>
<dbReference type="SUPFAM" id="SSF82866">
    <property type="entry name" value="Multidrug efflux transporter AcrB transmembrane domain"/>
    <property type="match status" value="2"/>
</dbReference>
<feature type="transmembrane region" description="Helical" evidence="1">
    <location>
        <begin position="942"/>
        <end position="967"/>
    </location>
</feature>
<evidence type="ECO:0000313" key="2">
    <source>
        <dbReference type="EMBL" id="MFD2232593.1"/>
    </source>
</evidence>
<dbReference type="RefSeq" id="WP_377314044.1">
    <property type="nucleotide sequence ID" value="NZ_JBHUIY010000003.1"/>
</dbReference>
<feature type="transmembrane region" description="Helical" evidence="1">
    <location>
        <begin position="871"/>
        <end position="891"/>
    </location>
</feature>
<keyword evidence="1" id="KW-1133">Transmembrane helix</keyword>
<dbReference type="EMBL" id="JBHUIY010000003">
    <property type="protein sequence ID" value="MFD2232593.1"/>
    <property type="molecule type" value="Genomic_DNA"/>
</dbReference>
<dbReference type="Gene3D" id="3.30.70.1440">
    <property type="entry name" value="Multidrug efflux transporter AcrB pore domain"/>
    <property type="match status" value="1"/>
</dbReference>
<dbReference type="SUPFAM" id="SSF82714">
    <property type="entry name" value="Multidrug efflux transporter AcrB TolC docking domain, DN and DC subdomains"/>
    <property type="match status" value="2"/>
</dbReference>
<dbReference type="PANTHER" id="PTHR32063:SF28">
    <property type="entry name" value="BLR2861 PROTEIN"/>
    <property type="match status" value="1"/>
</dbReference>
<reference evidence="3" key="1">
    <citation type="journal article" date="2019" name="Int. J. Syst. Evol. Microbiol.">
        <title>The Global Catalogue of Microorganisms (GCM) 10K type strain sequencing project: providing services to taxonomists for standard genome sequencing and annotation.</title>
        <authorList>
            <consortium name="The Broad Institute Genomics Platform"/>
            <consortium name="The Broad Institute Genome Sequencing Center for Infectious Disease"/>
            <person name="Wu L."/>
            <person name="Ma J."/>
        </authorList>
    </citation>
    <scope>NUCLEOTIDE SEQUENCE [LARGE SCALE GENOMIC DNA]</scope>
    <source>
        <strain evidence="3">KCTC 15012</strain>
    </source>
</reference>
<organism evidence="2 3">
    <name type="scientific">Phaeospirillum tilakii</name>
    <dbReference type="NCBI Taxonomy" id="741673"/>
    <lineage>
        <taxon>Bacteria</taxon>
        <taxon>Pseudomonadati</taxon>
        <taxon>Pseudomonadota</taxon>
        <taxon>Alphaproteobacteria</taxon>
        <taxon>Rhodospirillales</taxon>
        <taxon>Rhodospirillaceae</taxon>
        <taxon>Phaeospirillum</taxon>
    </lineage>
</organism>